<dbReference type="InterPro" id="IPR026591">
    <property type="entry name" value="Sirtuin_cat_small_dom_sf"/>
</dbReference>
<dbReference type="InterPro" id="IPR029035">
    <property type="entry name" value="DHS-like_NAD/FAD-binding_dom"/>
</dbReference>
<keyword evidence="1" id="KW-0808">Transferase</keyword>
<dbReference type="EMBL" id="FMXC01000012">
    <property type="protein sequence ID" value="SDA55241.1"/>
    <property type="molecule type" value="Genomic_DNA"/>
</dbReference>
<evidence type="ECO:0000313" key="5">
    <source>
        <dbReference type="Proteomes" id="UP000181860"/>
    </source>
</evidence>
<feature type="region of interest" description="Disordered" evidence="2">
    <location>
        <begin position="298"/>
        <end position="319"/>
    </location>
</feature>
<dbReference type="InterPro" id="IPR014710">
    <property type="entry name" value="RmlC-like_jellyroll"/>
</dbReference>
<evidence type="ECO:0000313" key="6">
    <source>
        <dbReference type="Proteomes" id="UP001242513"/>
    </source>
</evidence>
<dbReference type="Proteomes" id="UP000181860">
    <property type="component" value="Unassembled WGS sequence"/>
</dbReference>
<dbReference type="SUPFAM" id="SSF52467">
    <property type="entry name" value="DHS-like NAD/FAD-binding domain"/>
    <property type="match status" value="1"/>
</dbReference>
<keyword evidence="5" id="KW-1185">Reference proteome</keyword>
<dbReference type="InterPro" id="IPR011051">
    <property type="entry name" value="RmlC_Cupin_sf"/>
</dbReference>
<accession>A0AAX3UFD8</accession>
<sequence length="462" mass="52423">MKFLKKLVKKLRKEDNQTMTESTAQLAHNWIKDADAILVTASNGLSISEGLNLFTNDKKLKEVLGVLVDKYPIQNLLSAFSFPYKNKLDHWRAIARIVEYYGNNYETSNYMSDIKDLIDNKPYFIWTSNVDHHFSLAGFKNVFEIEGNWFEGVCSEHPEKHGIFQLGNKLHEIYQKDQTGALTEADIPTCDKCGSELDLNMAGDNFQVNQKQVTKLQNFLETNENKKLVVLELGIGPRNQMIKMPTMQLVAADPNAHYITINQGQLMIPNEIADRSIGFDSSLASTFKEILSGKSFGAKTQAPKKKEAPKQLSPEEAQEQEKALQKFYPNYMVDQGFRMGTFPMYMTIDQDHPSYLHTTQYGQGLMYDMGDAAIVHCFTQEGQYYKVRLGLDKSKDEVHSFYVDPGTFIAIEDADDTGAGFSLINTEIPTNGNGAVLVPKYDTLLRLFPEQREIIERLTVKQ</sequence>
<organism evidence="4 6">
    <name type="scientific">Lactobacillus kefiranofaciens</name>
    <dbReference type="NCBI Taxonomy" id="267818"/>
    <lineage>
        <taxon>Bacteria</taxon>
        <taxon>Bacillati</taxon>
        <taxon>Bacillota</taxon>
        <taxon>Bacilli</taxon>
        <taxon>Lactobacillales</taxon>
        <taxon>Lactobacillaceae</taxon>
        <taxon>Lactobacillus</taxon>
    </lineage>
</organism>
<reference evidence="3 5" key="1">
    <citation type="submission" date="2016-10" db="EMBL/GenBank/DDBJ databases">
        <authorList>
            <person name="Varghese N."/>
            <person name="Submissions S."/>
        </authorList>
    </citation>
    <scope>NUCLEOTIDE SEQUENCE [LARGE SCALE GENOMIC DNA]</scope>
    <source>
        <strain evidence="3 5">ATCC 43761</strain>
    </source>
</reference>
<evidence type="ECO:0000313" key="3">
    <source>
        <dbReference type="EMBL" id="SDA55241.1"/>
    </source>
</evidence>
<evidence type="ECO:0000256" key="1">
    <source>
        <dbReference type="ARBA" id="ARBA00022679"/>
    </source>
</evidence>
<dbReference type="Proteomes" id="UP001242513">
    <property type="component" value="Chromosome"/>
</dbReference>
<name>A0AAX3UFD8_9LACO</name>
<dbReference type="Gene3D" id="3.40.50.1220">
    <property type="entry name" value="TPP-binding domain"/>
    <property type="match status" value="1"/>
</dbReference>
<dbReference type="Gene3D" id="2.60.120.10">
    <property type="entry name" value="Jelly Rolls"/>
    <property type="match status" value="1"/>
</dbReference>
<dbReference type="RefSeq" id="WP_013854135.1">
    <property type="nucleotide sequence ID" value="NZ_CP123735.1"/>
</dbReference>
<proteinExistence type="predicted"/>
<dbReference type="Gene3D" id="3.30.1600.10">
    <property type="entry name" value="SIR2/SIRT2 'Small Domain"/>
    <property type="match status" value="1"/>
</dbReference>
<dbReference type="SUPFAM" id="SSF51182">
    <property type="entry name" value="RmlC-like cupins"/>
    <property type="match status" value="1"/>
</dbReference>
<dbReference type="EMBL" id="CP123735">
    <property type="protein sequence ID" value="WGO86341.1"/>
    <property type="molecule type" value="Genomic_DNA"/>
</dbReference>
<dbReference type="GO" id="GO:0016740">
    <property type="term" value="F:transferase activity"/>
    <property type="evidence" value="ECO:0007669"/>
    <property type="project" value="UniProtKB-KW"/>
</dbReference>
<evidence type="ECO:0000256" key="2">
    <source>
        <dbReference type="SAM" id="MobiDB-lite"/>
    </source>
</evidence>
<reference evidence="4" key="3">
    <citation type="submission" date="2023-04" db="EMBL/GenBank/DDBJ databases">
        <authorList>
            <person name="Wang Y."/>
        </authorList>
    </citation>
    <scope>NUCLEOTIDE SEQUENCE</scope>
    <source>
        <strain evidence="4">ZW18</strain>
    </source>
</reference>
<dbReference type="AlphaFoldDB" id="A0AAX3UFD8"/>
<evidence type="ECO:0000313" key="4">
    <source>
        <dbReference type="EMBL" id="WGO86341.1"/>
    </source>
</evidence>
<protein>
    <submittedName>
        <fullName evidence="4">Sir2 silent information regulator family NAD-dependent deacetylase</fullName>
    </submittedName>
</protein>
<gene>
    <name evidence="4" type="ORF">QEJ78_02340</name>
    <name evidence="3" type="ORF">SAMN02983011_01300</name>
</gene>
<reference evidence="4" key="2">
    <citation type="journal article" date="2022" name="Food Funct.">
        <title>Lactobacillus kefiranofaciens ZW18 from Kefir enhances the anti-tumor effect of anti-programmed cell death 1 (PD-1) immunotherapy by modulating the gut microbiota.</title>
        <authorList>
            <person name="Zhao J."/>
            <person name="Wang Y."/>
            <person name="Wang J."/>
            <person name="Lv M."/>
            <person name="Zhou C."/>
            <person name="Jia L."/>
            <person name="Geng W."/>
        </authorList>
    </citation>
    <scope>NUCLEOTIDE SEQUENCE</scope>
    <source>
        <strain evidence="4">ZW18</strain>
    </source>
</reference>